<name>A0ABQ9TBY4_SAGOE</name>
<comment type="caution">
    <text evidence="1">The sequence shown here is derived from an EMBL/GenBank/DDBJ whole genome shotgun (WGS) entry which is preliminary data.</text>
</comment>
<sequence>MQTLRIRTVVGTKAVPATDELSHQNIQQATKQPVYSGKQNNAAEIQRDAEVILRLQRDREKKARGTPSRLPISHRVKLYILLLNAKRIPYMKKKHLHTN</sequence>
<proteinExistence type="predicted"/>
<reference evidence="1 2" key="1">
    <citation type="submission" date="2023-05" db="EMBL/GenBank/DDBJ databases">
        <title>B98-5 Cell Line De Novo Hybrid Assembly: An Optical Mapping Approach.</title>
        <authorList>
            <person name="Kananen K."/>
            <person name="Auerbach J.A."/>
            <person name="Kautto E."/>
            <person name="Blachly J.S."/>
        </authorList>
    </citation>
    <scope>NUCLEOTIDE SEQUENCE [LARGE SCALE GENOMIC DNA]</scope>
    <source>
        <strain evidence="1">B95-8</strain>
        <tissue evidence="1">Cell line</tissue>
    </source>
</reference>
<protein>
    <submittedName>
        <fullName evidence="1">Uncharacterized protein</fullName>
    </submittedName>
</protein>
<evidence type="ECO:0000313" key="2">
    <source>
        <dbReference type="Proteomes" id="UP001266305"/>
    </source>
</evidence>
<dbReference type="Proteomes" id="UP001266305">
    <property type="component" value="Unassembled WGS sequence"/>
</dbReference>
<organism evidence="1 2">
    <name type="scientific">Saguinus oedipus</name>
    <name type="common">Cotton-top tamarin</name>
    <name type="synonym">Oedipomidas oedipus</name>
    <dbReference type="NCBI Taxonomy" id="9490"/>
    <lineage>
        <taxon>Eukaryota</taxon>
        <taxon>Metazoa</taxon>
        <taxon>Chordata</taxon>
        <taxon>Craniata</taxon>
        <taxon>Vertebrata</taxon>
        <taxon>Euteleostomi</taxon>
        <taxon>Mammalia</taxon>
        <taxon>Eutheria</taxon>
        <taxon>Euarchontoglires</taxon>
        <taxon>Primates</taxon>
        <taxon>Haplorrhini</taxon>
        <taxon>Platyrrhini</taxon>
        <taxon>Cebidae</taxon>
        <taxon>Callitrichinae</taxon>
        <taxon>Saguinus</taxon>
    </lineage>
</organism>
<evidence type="ECO:0000313" key="1">
    <source>
        <dbReference type="EMBL" id="KAK2082259.1"/>
    </source>
</evidence>
<dbReference type="EMBL" id="JASSZA010000043">
    <property type="protein sequence ID" value="KAK2082259.1"/>
    <property type="molecule type" value="Genomic_DNA"/>
</dbReference>
<keyword evidence="2" id="KW-1185">Reference proteome</keyword>
<accession>A0ABQ9TBY4</accession>
<gene>
    <name evidence="1" type="ORF">P7K49_039484</name>
</gene>